<feature type="region of interest" description="Disordered" evidence="2">
    <location>
        <begin position="448"/>
        <end position="468"/>
    </location>
</feature>
<dbReference type="InterPro" id="IPR052825">
    <property type="entry name" value="CCD-Prefoldin_beta-like"/>
</dbReference>
<dbReference type="Proteomes" id="UP000515202">
    <property type="component" value="Unplaced"/>
</dbReference>
<dbReference type="PANTHER" id="PTHR34479">
    <property type="entry name" value="COILED-COIL DOMAIN-CONTAINING PROTEIN 30"/>
    <property type="match status" value="1"/>
</dbReference>
<name>A0A6P3RF76_PTEVA</name>
<keyword evidence="3" id="KW-1185">Reference proteome</keyword>
<evidence type="ECO:0000313" key="4">
    <source>
        <dbReference type="RefSeq" id="XP_011376283.2"/>
    </source>
</evidence>
<dbReference type="PANTHER" id="PTHR34479:SF1">
    <property type="entry name" value="COILED-COIL DOMAIN-CONTAINING PROTEIN 30"/>
    <property type="match status" value="1"/>
</dbReference>
<dbReference type="InterPro" id="IPR031476">
    <property type="entry name" value="DUF4686"/>
</dbReference>
<dbReference type="RefSeq" id="XP_011376283.2">
    <property type="nucleotide sequence ID" value="XM_011377981.2"/>
</dbReference>
<proteinExistence type="predicted"/>
<dbReference type="OrthoDB" id="10007527at2759"/>
<dbReference type="CTD" id="728621"/>
<dbReference type="AlphaFoldDB" id="A0A6P3RF76"/>
<dbReference type="GeneID" id="105304061"/>
<feature type="region of interest" description="Disordered" evidence="2">
    <location>
        <begin position="646"/>
        <end position="666"/>
    </location>
</feature>
<evidence type="ECO:0000313" key="3">
    <source>
        <dbReference type="Proteomes" id="UP000515202"/>
    </source>
</evidence>
<feature type="region of interest" description="Disordered" evidence="2">
    <location>
        <begin position="201"/>
        <end position="228"/>
    </location>
</feature>
<keyword evidence="1" id="KW-0175">Coiled coil</keyword>
<feature type="coiled-coil region" evidence="1">
    <location>
        <begin position="95"/>
        <end position="182"/>
    </location>
</feature>
<protein>
    <submittedName>
        <fullName evidence="4">Coiled-coil domain-containing protein 30</fullName>
    </submittedName>
</protein>
<accession>A0A6P3RF76</accession>
<feature type="coiled-coil region" evidence="1">
    <location>
        <begin position="237"/>
        <end position="292"/>
    </location>
</feature>
<evidence type="ECO:0000256" key="2">
    <source>
        <dbReference type="SAM" id="MobiDB-lite"/>
    </source>
</evidence>
<organism evidence="3 4">
    <name type="scientific">Pteropus vampyrus</name>
    <name type="common">Large flying fox</name>
    <dbReference type="NCBI Taxonomy" id="132908"/>
    <lineage>
        <taxon>Eukaryota</taxon>
        <taxon>Metazoa</taxon>
        <taxon>Chordata</taxon>
        <taxon>Craniata</taxon>
        <taxon>Vertebrata</taxon>
        <taxon>Euteleostomi</taxon>
        <taxon>Mammalia</taxon>
        <taxon>Eutheria</taxon>
        <taxon>Laurasiatheria</taxon>
        <taxon>Chiroptera</taxon>
        <taxon>Yinpterochiroptera</taxon>
        <taxon>Pteropodoidea</taxon>
        <taxon>Pteropodidae</taxon>
        <taxon>Pteropodinae</taxon>
        <taxon>Pteropus</taxon>
    </lineage>
</organism>
<dbReference type="Pfam" id="PF15742">
    <property type="entry name" value="DUF4686"/>
    <property type="match status" value="1"/>
</dbReference>
<gene>
    <name evidence="4" type="primary">CCDC30</name>
</gene>
<dbReference type="KEGG" id="pvp:105304061"/>
<evidence type="ECO:0000256" key="1">
    <source>
        <dbReference type="SAM" id="Coils"/>
    </source>
</evidence>
<reference evidence="4" key="1">
    <citation type="submission" date="2025-08" db="UniProtKB">
        <authorList>
            <consortium name="RefSeq"/>
        </authorList>
    </citation>
    <scope>IDENTIFICATION</scope>
    <source>
        <tissue evidence="4">Kidney</tissue>
    </source>
</reference>
<sequence length="699" mass="81679">MHRRSPHNKELASPNGKIQLEGVLHLLKKEGIEPHATTEELYFVWSLFKHSEDRLKIATRNLEELSMKDVEEMKESHDEDLEKDKTSQNCLQRDVEQVVKRLGMAHEEIQRLTDELQRKEKEQSKLDSALKKAQLEIEELKENLTKLRENDSVDLKKAKEHNQRLDEEILALRNRVRSLNSEKKVFGEVVERLKGDICESQENKQLGNHSPGKTVDAEQKAQYSSSGEKLKYQQQEELQLRQNMHRLQILCNSAEKELRYERGKNLDLKQHNSLLQEENMKMKIELKQAQQKLLDSAKMCSSLTAEWKHCQQKIKELELEVLNQAQSTKSQKNLQEKLSQENSKVADAEEKILDLLQKLEHAHKVCLTDTYILEKKQLQERIREAMENEAKTKQHYQEEKQKRKLLDQNMNELQKKVKILQDKENQLEMTNSQQQSRIQQQEAQLKQLENEKRKSDEHLKSNQELSEKVSKLQQENEVLHEEYGKILKQLDFHVRNYNEKHYHYKAKLRRVKDHLVHEVELRDKRIKQLENEAGLLQQEVAKVRGKKGEKLTDNAGVTMKKFLLMPLVYSILRVFFLDKENKQLQENSLRLTQQVGVLKRIINNIQIHRGEETIISGISEFEVLNKILPLPNSSFSGTGLVESVGSLQETQESKSEETVANPKSLESVSCSQNSEAGYINVTSLKETRCIQEQDQKSEL</sequence>